<evidence type="ECO:0000313" key="3">
    <source>
        <dbReference type="Proteomes" id="UP000015453"/>
    </source>
</evidence>
<dbReference type="EMBL" id="AUSU01007636">
    <property type="protein sequence ID" value="EPS60353.1"/>
    <property type="molecule type" value="Genomic_DNA"/>
</dbReference>
<dbReference type="Proteomes" id="UP000015453">
    <property type="component" value="Unassembled WGS sequence"/>
</dbReference>
<evidence type="ECO:0000256" key="1">
    <source>
        <dbReference type="SAM" id="MobiDB-lite"/>
    </source>
</evidence>
<reference evidence="2 3" key="1">
    <citation type="journal article" date="2013" name="BMC Genomics">
        <title>The miniature genome of a carnivorous plant Genlisea aurea contains a low number of genes and short non-coding sequences.</title>
        <authorList>
            <person name="Leushkin E.V."/>
            <person name="Sutormin R.A."/>
            <person name="Nabieva E.R."/>
            <person name="Penin A.A."/>
            <person name="Kondrashov A.S."/>
            <person name="Logacheva M.D."/>
        </authorList>
    </citation>
    <scope>NUCLEOTIDE SEQUENCE [LARGE SCALE GENOMIC DNA]</scope>
</reference>
<evidence type="ECO:0000313" key="2">
    <source>
        <dbReference type="EMBL" id="EPS60353.1"/>
    </source>
</evidence>
<feature type="non-terminal residue" evidence="2">
    <location>
        <position position="1"/>
    </location>
</feature>
<feature type="region of interest" description="Disordered" evidence="1">
    <location>
        <begin position="1"/>
        <end position="79"/>
    </location>
</feature>
<protein>
    <submittedName>
        <fullName evidence="2">Uncharacterized protein</fullName>
    </submittedName>
</protein>
<keyword evidence="3" id="KW-1185">Reference proteome</keyword>
<feature type="compositionally biased region" description="Basic and acidic residues" evidence="1">
    <location>
        <begin position="1"/>
        <end position="11"/>
    </location>
</feature>
<accession>S8DC70</accession>
<organism evidence="2 3">
    <name type="scientific">Genlisea aurea</name>
    <dbReference type="NCBI Taxonomy" id="192259"/>
    <lineage>
        <taxon>Eukaryota</taxon>
        <taxon>Viridiplantae</taxon>
        <taxon>Streptophyta</taxon>
        <taxon>Embryophyta</taxon>
        <taxon>Tracheophyta</taxon>
        <taxon>Spermatophyta</taxon>
        <taxon>Magnoliopsida</taxon>
        <taxon>eudicotyledons</taxon>
        <taxon>Gunneridae</taxon>
        <taxon>Pentapetalae</taxon>
        <taxon>asterids</taxon>
        <taxon>lamiids</taxon>
        <taxon>Lamiales</taxon>
        <taxon>Lentibulariaceae</taxon>
        <taxon>Genlisea</taxon>
    </lineage>
</organism>
<name>S8DC70_9LAMI</name>
<sequence length="79" mass="8918">EGKSIDAERSKNSKSRKGKSALEEKNDKISDECESEEAGGESSPISDETFMDEEESSWWEMNNSPLPKYPSVEIDWDSL</sequence>
<comment type="caution">
    <text evidence="2">The sequence shown here is derived from an EMBL/GenBank/DDBJ whole genome shotgun (WGS) entry which is preliminary data.</text>
</comment>
<proteinExistence type="predicted"/>
<feature type="compositionally biased region" description="Basic and acidic residues" evidence="1">
    <location>
        <begin position="20"/>
        <end position="31"/>
    </location>
</feature>
<dbReference type="AlphaFoldDB" id="S8DC70"/>
<gene>
    <name evidence="2" type="ORF">M569_14449</name>
</gene>